<keyword evidence="1" id="KW-0812">Transmembrane</keyword>
<dbReference type="InterPro" id="IPR011330">
    <property type="entry name" value="Glyco_hydro/deAcase_b/a-brl"/>
</dbReference>
<dbReference type="InterPro" id="IPR036779">
    <property type="entry name" value="LysM_dom_sf"/>
</dbReference>
<dbReference type="STRING" id="373903.Hore_06440"/>
<keyword evidence="5" id="KW-1185">Reference proteome</keyword>
<organism evidence="4 5">
    <name type="scientific">Halothermothrix orenii (strain H 168 / OCM 544 / DSM 9562)</name>
    <dbReference type="NCBI Taxonomy" id="373903"/>
    <lineage>
        <taxon>Bacteria</taxon>
        <taxon>Bacillati</taxon>
        <taxon>Bacillota</taxon>
        <taxon>Clostridia</taxon>
        <taxon>Halanaerobiales</taxon>
        <taxon>Halothermotrichaceae</taxon>
        <taxon>Halothermothrix</taxon>
    </lineage>
</organism>
<dbReference type="SUPFAM" id="SSF88713">
    <property type="entry name" value="Glycoside hydrolase/deacetylase"/>
    <property type="match status" value="1"/>
</dbReference>
<dbReference type="CAZy" id="CBM50">
    <property type="family name" value="Carbohydrate-Binding Module Family 50"/>
</dbReference>
<evidence type="ECO:0000259" key="3">
    <source>
        <dbReference type="PROSITE" id="PS51782"/>
    </source>
</evidence>
<dbReference type="EMBL" id="CP001098">
    <property type="protein sequence ID" value="ACL69401.1"/>
    <property type="molecule type" value="Genomic_DNA"/>
</dbReference>
<accession>B8D2H4</accession>
<dbReference type="InterPro" id="IPR002509">
    <property type="entry name" value="NODB_dom"/>
</dbReference>
<dbReference type="InterPro" id="IPR018392">
    <property type="entry name" value="LysM"/>
</dbReference>
<dbReference type="EC" id="3.5.1.-" evidence="4"/>
<dbReference type="Gene3D" id="3.10.350.10">
    <property type="entry name" value="LysM domain"/>
    <property type="match status" value="3"/>
</dbReference>
<evidence type="ECO:0000313" key="4">
    <source>
        <dbReference type="EMBL" id="ACL69401.1"/>
    </source>
</evidence>
<dbReference type="AlphaFoldDB" id="B8D2H4"/>
<dbReference type="InterPro" id="IPR050248">
    <property type="entry name" value="Polysacc_deacetylase_ArnD"/>
</dbReference>
<keyword evidence="1" id="KW-1133">Transmembrane helix</keyword>
<dbReference type="Pfam" id="PF01476">
    <property type="entry name" value="LysM"/>
    <property type="match status" value="3"/>
</dbReference>
<dbReference type="RefSeq" id="WP_012635589.1">
    <property type="nucleotide sequence ID" value="NC_011899.1"/>
</dbReference>
<dbReference type="SUPFAM" id="SSF54106">
    <property type="entry name" value="LysM domain"/>
    <property type="match status" value="3"/>
</dbReference>
<name>B8D2H4_HALOH</name>
<dbReference type="PROSITE" id="PS51782">
    <property type="entry name" value="LYSM"/>
    <property type="match status" value="3"/>
</dbReference>
<feature type="domain" description="LysM" evidence="3">
    <location>
        <begin position="134"/>
        <end position="178"/>
    </location>
</feature>
<dbReference type="PANTHER" id="PTHR10587">
    <property type="entry name" value="GLYCOSYL TRANSFERASE-RELATED"/>
    <property type="match status" value="1"/>
</dbReference>
<reference evidence="4 5" key="1">
    <citation type="journal article" date="2009" name="PLoS ONE">
        <title>Genome analysis of the anaerobic thermohalophilic bacterium Halothermothrix orenii.</title>
        <authorList>
            <person name="Mavromatis K."/>
            <person name="Ivanova N."/>
            <person name="Anderson I."/>
            <person name="Lykidis A."/>
            <person name="Hooper S.D."/>
            <person name="Sun H."/>
            <person name="Kunin V."/>
            <person name="Lapidus A."/>
            <person name="Hugenholtz P."/>
            <person name="Patel B."/>
            <person name="Kyrpides N.C."/>
        </authorList>
    </citation>
    <scope>NUCLEOTIDE SEQUENCE [LARGE SCALE GENOMIC DNA]</scope>
    <source>
        <strain evidence="5">H 168 / OCM 544 / DSM 9562</strain>
    </source>
</reference>
<keyword evidence="1" id="KW-0472">Membrane</keyword>
<evidence type="ECO:0000256" key="1">
    <source>
        <dbReference type="SAM" id="Phobius"/>
    </source>
</evidence>
<dbReference type="CDD" id="cd10917">
    <property type="entry name" value="CE4_NodB_like_6s_7s"/>
    <property type="match status" value="1"/>
</dbReference>
<dbReference type="GO" id="GO:0016810">
    <property type="term" value="F:hydrolase activity, acting on carbon-nitrogen (but not peptide) bonds"/>
    <property type="evidence" value="ECO:0007669"/>
    <property type="project" value="InterPro"/>
</dbReference>
<feature type="domain" description="LysM" evidence="3">
    <location>
        <begin position="85"/>
        <end position="129"/>
    </location>
</feature>
<dbReference type="eggNOG" id="COG0726">
    <property type="taxonomic scope" value="Bacteria"/>
</dbReference>
<gene>
    <name evidence="4" type="ordered locus">Hore_06440</name>
</gene>
<evidence type="ECO:0000313" key="5">
    <source>
        <dbReference type="Proteomes" id="UP000000719"/>
    </source>
</evidence>
<feature type="transmembrane region" description="Helical" evidence="1">
    <location>
        <begin position="12"/>
        <end position="30"/>
    </location>
</feature>
<evidence type="ECO:0000259" key="2">
    <source>
        <dbReference type="PROSITE" id="PS51677"/>
    </source>
</evidence>
<proteinExistence type="predicted"/>
<dbReference type="Gene3D" id="3.20.20.370">
    <property type="entry name" value="Glycoside hydrolase/deacetylase"/>
    <property type="match status" value="1"/>
</dbReference>
<dbReference type="Proteomes" id="UP000000719">
    <property type="component" value="Chromosome"/>
</dbReference>
<dbReference type="Pfam" id="PF01522">
    <property type="entry name" value="Polysacc_deac_1"/>
    <property type="match status" value="1"/>
</dbReference>
<feature type="domain" description="LysM" evidence="3">
    <location>
        <begin position="34"/>
        <end position="78"/>
    </location>
</feature>
<dbReference type="SMART" id="SM00257">
    <property type="entry name" value="LysM"/>
    <property type="match status" value="3"/>
</dbReference>
<dbReference type="CDD" id="cd00118">
    <property type="entry name" value="LysM"/>
    <property type="match status" value="3"/>
</dbReference>
<sequence length="405" mass="46944">MKKFYYHYLKSLSMYLSLIIILTLFMPLNIEAAKVHRVKPGENLYSIARKYGVTVNEIIRTNNLRNPGQFFSTQALIIPDAYRPNIYRVQKGDTLYLISKKLEIPMDFLAKVNYLTDKDELYERQVLYVPAWPRFHKVKPGDTLYKISKRYGISLKRIKEANQLYSHNNLKIGQYIKVPAPEYKPPERKDPQYTKLFPDTFFLSGKTNGYNIALTFDDGPDNIYTPKILDILKKYNVRATFFLMGSRADRYPDIVKRMVREGHIVANHTWSHVNLNKTTSSRFYNEITNTSNTIKNHTSLTPALVRPPYGAVSTSVIKRLKNMGFKVIFWSVDSRDWNTQDVDKILINTLPNVRKDSIILFHSAGGEGHDLSATVRALPELINTLRMLDYRFVNLTQLLGIKAYQ</sequence>
<keyword evidence="4" id="KW-0378">Hydrolase</keyword>
<dbReference type="KEGG" id="hor:Hore_06440"/>
<dbReference type="GO" id="GO:0005975">
    <property type="term" value="P:carbohydrate metabolic process"/>
    <property type="evidence" value="ECO:0007669"/>
    <property type="project" value="InterPro"/>
</dbReference>
<feature type="domain" description="NodB homology" evidence="2">
    <location>
        <begin position="210"/>
        <end position="393"/>
    </location>
</feature>
<protein>
    <submittedName>
        <fullName evidence="4">Polysaccharide deacetylase</fullName>
        <ecNumber evidence="4">3.5.1.-</ecNumber>
    </submittedName>
</protein>
<dbReference type="PROSITE" id="PS51677">
    <property type="entry name" value="NODB"/>
    <property type="match status" value="1"/>
</dbReference>
<dbReference type="HOGENOM" id="CLU_766467_0_0_9"/>
<dbReference type="eggNOG" id="COG1388">
    <property type="taxonomic scope" value="Bacteria"/>
</dbReference>